<dbReference type="EMBL" id="BMAR01000035">
    <property type="protein sequence ID" value="GFR50054.1"/>
    <property type="molecule type" value="Genomic_DNA"/>
</dbReference>
<keyword evidence="5 7" id="KW-0472">Membrane</keyword>
<feature type="transmembrane region" description="Helical" evidence="7">
    <location>
        <begin position="88"/>
        <end position="109"/>
    </location>
</feature>
<dbReference type="InterPro" id="IPR039261">
    <property type="entry name" value="FNR_nucleotide-bd"/>
</dbReference>
<dbReference type="GO" id="GO:0005886">
    <property type="term" value="C:plasma membrane"/>
    <property type="evidence" value="ECO:0007669"/>
    <property type="project" value="TreeGrafter"/>
</dbReference>
<evidence type="ECO:0000256" key="7">
    <source>
        <dbReference type="SAM" id="Phobius"/>
    </source>
</evidence>
<feature type="compositionally biased region" description="Low complexity" evidence="6">
    <location>
        <begin position="114"/>
        <end position="134"/>
    </location>
</feature>
<evidence type="ECO:0000313" key="10">
    <source>
        <dbReference type="Proteomes" id="UP001054857"/>
    </source>
</evidence>
<dbReference type="AlphaFoldDB" id="A0AAD3DXW2"/>
<feature type="compositionally biased region" description="Pro residues" evidence="6">
    <location>
        <begin position="243"/>
        <end position="260"/>
    </location>
</feature>
<organism evidence="9 10">
    <name type="scientific">Astrephomene gubernaculifera</name>
    <dbReference type="NCBI Taxonomy" id="47775"/>
    <lineage>
        <taxon>Eukaryota</taxon>
        <taxon>Viridiplantae</taxon>
        <taxon>Chlorophyta</taxon>
        <taxon>core chlorophytes</taxon>
        <taxon>Chlorophyceae</taxon>
        <taxon>CS clade</taxon>
        <taxon>Chlamydomonadales</taxon>
        <taxon>Astrephomenaceae</taxon>
        <taxon>Astrephomene</taxon>
    </lineage>
</organism>
<keyword evidence="4" id="KW-0560">Oxidoreductase</keyword>
<keyword evidence="2 7" id="KW-0812">Transmembrane</keyword>
<evidence type="ECO:0000256" key="6">
    <source>
        <dbReference type="SAM" id="MobiDB-lite"/>
    </source>
</evidence>
<reference evidence="9 10" key="1">
    <citation type="journal article" date="2021" name="Sci. Rep.">
        <title>Genome sequencing of the multicellular alga Astrephomene provides insights into convergent evolution of germ-soma differentiation.</title>
        <authorList>
            <person name="Yamashita S."/>
            <person name="Yamamoto K."/>
            <person name="Matsuzaki R."/>
            <person name="Suzuki S."/>
            <person name="Yamaguchi H."/>
            <person name="Hirooka S."/>
            <person name="Minakuchi Y."/>
            <person name="Miyagishima S."/>
            <person name="Kawachi M."/>
            <person name="Toyoda A."/>
            <person name="Nozaki H."/>
        </authorList>
    </citation>
    <scope>NUCLEOTIDE SEQUENCE [LARGE SCALE GENOMIC DNA]</scope>
    <source>
        <strain evidence="9 10">NIES-4017</strain>
    </source>
</reference>
<dbReference type="SFLD" id="SFLDG01168">
    <property type="entry name" value="Ferric_reductase_subgroup_(FRE"/>
    <property type="match status" value="1"/>
</dbReference>
<dbReference type="InterPro" id="IPR013112">
    <property type="entry name" value="FAD-bd_8"/>
</dbReference>
<feature type="domain" description="FAD-binding FR-type" evidence="8">
    <location>
        <begin position="447"/>
        <end position="562"/>
    </location>
</feature>
<dbReference type="SUPFAM" id="SSF52343">
    <property type="entry name" value="Ferredoxin reductase-like, C-terminal NADP-linked domain"/>
    <property type="match status" value="1"/>
</dbReference>
<dbReference type="CDD" id="cd06186">
    <property type="entry name" value="NOX_Duox_like_FAD_NADP"/>
    <property type="match status" value="1"/>
</dbReference>
<feature type="non-terminal residue" evidence="9">
    <location>
        <position position="1"/>
    </location>
</feature>
<gene>
    <name evidence="9" type="ORF">Agub_g12082</name>
</gene>
<keyword evidence="10" id="KW-1185">Reference proteome</keyword>
<evidence type="ECO:0000256" key="5">
    <source>
        <dbReference type="ARBA" id="ARBA00023136"/>
    </source>
</evidence>
<protein>
    <recommendedName>
        <fullName evidence="8">FAD-binding FR-type domain-containing protein</fullName>
    </recommendedName>
</protein>
<evidence type="ECO:0000256" key="4">
    <source>
        <dbReference type="ARBA" id="ARBA00023002"/>
    </source>
</evidence>
<feature type="transmembrane region" description="Helical" evidence="7">
    <location>
        <begin position="20"/>
        <end position="42"/>
    </location>
</feature>
<feature type="transmembrane region" description="Helical" evidence="7">
    <location>
        <begin position="322"/>
        <end position="343"/>
    </location>
</feature>
<dbReference type="Pfam" id="PF08030">
    <property type="entry name" value="NAD_binding_6"/>
    <property type="match status" value="1"/>
</dbReference>
<comment type="caution">
    <text evidence="9">The sequence shown here is derived from an EMBL/GenBank/DDBJ whole genome shotgun (WGS) entry which is preliminary data.</text>
</comment>
<evidence type="ECO:0000256" key="1">
    <source>
        <dbReference type="ARBA" id="ARBA00004141"/>
    </source>
</evidence>
<dbReference type="InterPro" id="IPR050369">
    <property type="entry name" value="RBOH/FRE"/>
</dbReference>
<dbReference type="Pfam" id="PF08022">
    <property type="entry name" value="FAD_binding_8"/>
    <property type="match status" value="1"/>
</dbReference>
<feature type="transmembrane region" description="Helical" evidence="7">
    <location>
        <begin position="718"/>
        <end position="741"/>
    </location>
</feature>
<dbReference type="Proteomes" id="UP001054857">
    <property type="component" value="Unassembled WGS sequence"/>
</dbReference>
<feature type="region of interest" description="Disordered" evidence="6">
    <location>
        <begin position="239"/>
        <end position="260"/>
    </location>
</feature>
<dbReference type="PANTHER" id="PTHR11972:SF69">
    <property type="entry name" value="FERRIC REDUCTION OXIDASE 6-RELATED"/>
    <property type="match status" value="1"/>
</dbReference>
<feature type="transmembrane region" description="Helical" evidence="7">
    <location>
        <begin position="761"/>
        <end position="784"/>
    </location>
</feature>
<feature type="transmembrane region" description="Helical" evidence="7">
    <location>
        <begin position="363"/>
        <end position="383"/>
    </location>
</feature>
<accession>A0AAD3DXW2</accession>
<dbReference type="GO" id="GO:0016491">
    <property type="term" value="F:oxidoreductase activity"/>
    <property type="evidence" value="ECO:0007669"/>
    <property type="project" value="UniProtKB-KW"/>
</dbReference>
<evidence type="ECO:0000256" key="2">
    <source>
        <dbReference type="ARBA" id="ARBA00022692"/>
    </source>
</evidence>
<dbReference type="Pfam" id="PF01794">
    <property type="entry name" value="Ferric_reduct"/>
    <property type="match status" value="1"/>
</dbReference>
<dbReference type="InterPro" id="IPR017927">
    <property type="entry name" value="FAD-bd_FR_type"/>
</dbReference>
<feature type="region of interest" description="Disordered" evidence="6">
    <location>
        <begin position="114"/>
        <end position="137"/>
    </location>
</feature>
<dbReference type="InterPro" id="IPR013130">
    <property type="entry name" value="Fe3_Rdtase_TM_dom"/>
</dbReference>
<comment type="subcellular location">
    <subcellularLocation>
        <location evidence="1">Membrane</location>
        <topology evidence="1">Multi-pass membrane protein</topology>
    </subcellularLocation>
</comment>
<keyword evidence="3 7" id="KW-1133">Transmembrane helix</keyword>
<dbReference type="Gene3D" id="3.40.50.80">
    <property type="entry name" value="Nucleotide-binding domain of ferredoxin-NADP reductase (FNR) module"/>
    <property type="match status" value="1"/>
</dbReference>
<evidence type="ECO:0000256" key="3">
    <source>
        <dbReference type="ARBA" id="ARBA00022989"/>
    </source>
</evidence>
<evidence type="ECO:0000259" key="8">
    <source>
        <dbReference type="PROSITE" id="PS51384"/>
    </source>
</evidence>
<sequence length="867" mass="93311">MPFSTALLVTMNRVSALRAVAAAFLWLIVACGAATFAFFFAVTPTRWNSVRATELITWRNTQILQYKFVNSTTGRTTALLSGSVSFMLIWQSCGTLAVALAASGLHWLLTTSSPASSPSSPPSSVASNVPAPQSRSNKRRFMTPLALAKKSVLKARRLLRTQVPPRGLWRALLGPEGLSLLDLLLILLWFGLHAMWMYEMTMRVLDNRRTAPPPPKAVVRSPPPPVAAASNAVMPANATVRISPPPANRPPPTATKVPFPPPPPPARVLRPLPRVVQTSVAQYFGWIVRLDMWLLFYPLPRCNFLGWLLGSEFAAMLKYHRWLGHGTLIITTLHGIMYLAIWARDGIMASNLTWNMSGGVNNVAGLVALAGGWLLWITSIPLIRRRLFNLFYASHITGAVVFFLFSFMHRKDVATWMLPGIFLYLLDVVLRTIQQNFNSTQLSVVTADPSSAAPSSSTSLAALSPEGNILTLSLACHESLTWVGSEIVFLNVPAVSWWQWQPFTIASCPATLDEGCGGGERRMVLHIKKCGRWTQRLIHRLATDPTPVQLYVSGPYDTANRKWMQGSDRSVFIAGGIGVTPVLGMLQELIAVRRRTSHLQPSNGSNGRVNFIWICRTREELSIMPPEILQEASRKDKSSWLNLQLYLTAPAATSDSVTAGGEHGDVRPGCGWASTAKAMTAVRIGCLGGAAAADNKGSVPSGTPRARPLSHPYSFGPLMWAAALLLCFGGGFTGLICAQSYEAHMARTVKTRSDFVYVGMLQFSALGIGAALPPAILMLVAHMYRRFNAMFSHKRSTAQNKAAAAASSASDSSSCPSSSTSGDVVLPKAPAAAAAAHVPSRPAAGTISLIASSSAATTAATPAAGAA</sequence>
<dbReference type="SFLD" id="SFLDS00052">
    <property type="entry name" value="Ferric_Reductase_Domain"/>
    <property type="match status" value="1"/>
</dbReference>
<proteinExistence type="predicted"/>
<dbReference type="PROSITE" id="PS51384">
    <property type="entry name" value="FAD_FR"/>
    <property type="match status" value="1"/>
</dbReference>
<feature type="transmembrane region" description="Helical" evidence="7">
    <location>
        <begin position="390"/>
        <end position="408"/>
    </location>
</feature>
<dbReference type="InterPro" id="IPR013121">
    <property type="entry name" value="Fe_red_NAD-bd_6"/>
</dbReference>
<evidence type="ECO:0000313" key="9">
    <source>
        <dbReference type="EMBL" id="GFR50054.1"/>
    </source>
</evidence>
<feature type="transmembrane region" description="Helical" evidence="7">
    <location>
        <begin position="414"/>
        <end position="433"/>
    </location>
</feature>
<feature type="transmembrane region" description="Helical" evidence="7">
    <location>
        <begin position="178"/>
        <end position="198"/>
    </location>
</feature>
<dbReference type="PANTHER" id="PTHR11972">
    <property type="entry name" value="NADPH OXIDASE"/>
    <property type="match status" value="1"/>
</dbReference>
<name>A0AAD3DXW2_9CHLO</name>